<evidence type="ECO:0000256" key="2">
    <source>
        <dbReference type="ARBA" id="ARBA00022448"/>
    </source>
</evidence>
<dbReference type="GO" id="GO:0030288">
    <property type="term" value="C:outer membrane-bounded periplasmic space"/>
    <property type="evidence" value="ECO:0007669"/>
    <property type="project" value="InterPro"/>
</dbReference>
<evidence type="ECO:0000256" key="4">
    <source>
        <dbReference type="SAM" id="MobiDB-lite"/>
    </source>
</evidence>
<dbReference type="Proteomes" id="UP001144256">
    <property type="component" value="Unassembled WGS sequence"/>
</dbReference>
<dbReference type="InterPro" id="IPR004682">
    <property type="entry name" value="TRAP_DctP"/>
</dbReference>
<evidence type="ECO:0000256" key="3">
    <source>
        <dbReference type="ARBA" id="ARBA00022729"/>
    </source>
</evidence>
<feature type="signal peptide" evidence="5">
    <location>
        <begin position="1"/>
        <end position="21"/>
    </location>
</feature>
<dbReference type="PROSITE" id="PS51257">
    <property type="entry name" value="PROKAR_LIPOPROTEIN"/>
    <property type="match status" value="1"/>
</dbReference>
<reference evidence="6" key="1">
    <citation type="submission" date="2022-06" db="EMBL/GenBank/DDBJ databases">
        <title>Vallitalea longa sp. nov., an anaerobic bacterium isolated from marine sediment.</title>
        <authorList>
            <person name="Hirano S."/>
            <person name="Terahara T."/>
            <person name="Mori K."/>
            <person name="Hamada M."/>
            <person name="Matsumoto R."/>
            <person name="Kobayashi T."/>
        </authorList>
    </citation>
    <scope>NUCLEOTIDE SEQUENCE</scope>
    <source>
        <strain evidence="6">SH18-1</strain>
    </source>
</reference>
<evidence type="ECO:0000256" key="1">
    <source>
        <dbReference type="ARBA" id="ARBA00009023"/>
    </source>
</evidence>
<dbReference type="CDD" id="cd13603">
    <property type="entry name" value="PBP2_TRAP_Siap_TeaA_like"/>
    <property type="match status" value="1"/>
</dbReference>
<accession>A0A9W5YDA1</accession>
<feature type="compositionally biased region" description="Basic and acidic residues" evidence="4">
    <location>
        <begin position="25"/>
        <end position="39"/>
    </location>
</feature>
<dbReference type="Gene3D" id="3.40.190.170">
    <property type="entry name" value="Bacterial extracellular solute-binding protein, family 7"/>
    <property type="match status" value="1"/>
</dbReference>
<keyword evidence="2" id="KW-0813">Transport</keyword>
<gene>
    <name evidence="6" type="ORF">SH1V18_15930</name>
</gene>
<dbReference type="RefSeq" id="WP_281814307.1">
    <property type="nucleotide sequence ID" value="NZ_BRLB01000003.1"/>
</dbReference>
<feature type="compositionally biased region" description="Polar residues" evidence="4">
    <location>
        <begin position="40"/>
        <end position="53"/>
    </location>
</feature>
<dbReference type="Pfam" id="PF03480">
    <property type="entry name" value="DctP"/>
    <property type="match status" value="1"/>
</dbReference>
<comment type="similarity">
    <text evidence="1">Belongs to the bacterial solute-binding protein 7 family.</text>
</comment>
<sequence length="368" mass="41329">MKRFISLLLCTIMICSMFVGCSNKSNDDSAKDDTKKSDVVNENDTSEEVTSNKNDGDEKSETKEPIIMKFAHAHPAGCPRDQSIQYFKEIVEEKTNGNIIVEVYPAGQLGKEPELVEAVKMGTIEAVRAGVFDATATELMVYTMPFLFENLKDFQSICRGPIADEIAEATKEVGITVTATGDGGGFRQWTNNVRPIKEPDDLKGLKMRTPPIDSIVQTMEALGANPVSVPYVETYMGLKTGVADGEENPIINIGTMKFYEVQKYITMANYQVHPDPVYVNTEWLESLPEDLKDIIIDCSKEMMEYSDSLIYEAEEKYMEEMKNSMEVTILSAEERQKFIDASKVVWDNFVDQGLIKKEHLDAILEELE</sequence>
<dbReference type="NCBIfam" id="NF037995">
    <property type="entry name" value="TRAP_S1"/>
    <property type="match status" value="1"/>
</dbReference>
<dbReference type="InterPro" id="IPR038404">
    <property type="entry name" value="TRAP_DctP_sf"/>
</dbReference>
<dbReference type="GO" id="GO:0055085">
    <property type="term" value="P:transmembrane transport"/>
    <property type="evidence" value="ECO:0007669"/>
    <property type="project" value="InterPro"/>
</dbReference>
<dbReference type="PANTHER" id="PTHR33376">
    <property type="match status" value="1"/>
</dbReference>
<protein>
    <submittedName>
        <fullName evidence="6">ABC transporter substrate-binding protein</fullName>
    </submittedName>
</protein>
<dbReference type="EMBL" id="BRLB01000003">
    <property type="protein sequence ID" value="GKX29113.1"/>
    <property type="molecule type" value="Genomic_DNA"/>
</dbReference>
<comment type="caution">
    <text evidence="6">The sequence shown here is derived from an EMBL/GenBank/DDBJ whole genome shotgun (WGS) entry which is preliminary data.</text>
</comment>
<dbReference type="NCBIfam" id="TIGR00787">
    <property type="entry name" value="dctP"/>
    <property type="match status" value="1"/>
</dbReference>
<feature type="chain" id="PRO_5040929359" evidence="5">
    <location>
        <begin position="22"/>
        <end position="368"/>
    </location>
</feature>
<proteinExistence type="inferred from homology"/>
<dbReference type="PANTHER" id="PTHR33376:SF7">
    <property type="entry name" value="C4-DICARBOXYLATE-BINDING PROTEIN DCTB"/>
    <property type="match status" value="1"/>
</dbReference>
<keyword evidence="3 5" id="KW-0732">Signal</keyword>
<dbReference type="AlphaFoldDB" id="A0A9W5YDA1"/>
<evidence type="ECO:0000256" key="5">
    <source>
        <dbReference type="SAM" id="SignalP"/>
    </source>
</evidence>
<organism evidence="6 7">
    <name type="scientific">Vallitalea longa</name>
    <dbReference type="NCBI Taxonomy" id="2936439"/>
    <lineage>
        <taxon>Bacteria</taxon>
        <taxon>Bacillati</taxon>
        <taxon>Bacillota</taxon>
        <taxon>Clostridia</taxon>
        <taxon>Lachnospirales</taxon>
        <taxon>Vallitaleaceae</taxon>
        <taxon>Vallitalea</taxon>
    </lineage>
</organism>
<evidence type="ECO:0000313" key="6">
    <source>
        <dbReference type="EMBL" id="GKX29113.1"/>
    </source>
</evidence>
<dbReference type="InterPro" id="IPR018389">
    <property type="entry name" value="DctP_fam"/>
</dbReference>
<name>A0A9W5YDA1_9FIRM</name>
<feature type="region of interest" description="Disordered" evidence="4">
    <location>
        <begin position="25"/>
        <end position="61"/>
    </location>
</feature>
<evidence type="ECO:0000313" key="7">
    <source>
        <dbReference type="Proteomes" id="UP001144256"/>
    </source>
</evidence>
<keyword evidence="7" id="KW-1185">Reference proteome</keyword>